<keyword evidence="5" id="KW-0479">Metal-binding</keyword>
<dbReference type="UniPathway" id="UPA00109">
    <property type="reaction ID" value="UER00181"/>
</dbReference>
<dbReference type="CDD" id="cd02218">
    <property type="entry name" value="cupin_PGI"/>
    <property type="match status" value="1"/>
</dbReference>
<dbReference type="OrthoDB" id="5592106at2"/>
<protein>
    <recommendedName>
        <fullName evidence="3">glucose-6-phosphate isomerase</fullName>
        <ecNumber evidence="3">5.3.1.9</ecNumber>
    </recommendedName>
</protein>
<dbReference type="EC" id="5.3.1.9" evidence="3"/>
<comment type="caution">
    <text evidence="9">The sequence shown here is derived from an EMBL/GenBank/DDBJ whole genome shotgun (WGS) entry which is preliminary data.</text>
</comment>
<dbReference type="InterPro" id="IPR051610">
    <property type="entry name" value="GPI/OXD"/>
</dbReference>
<dbReference type="GO" id="GO:0005737">
    <property type="term" value="C:cytoplasm"/>
    <property type="evidence" value="ECO:0007669"/>
    <property type="project" value="InterPro"/>
</dbReference>
<keyword evidence="4" id="KW-0312">Gluconeogenesis</keyword>
<proteinExistence type="inferred from homology"/>
<evidence type="ECO:0000256" key="5">
    <source>
        <dbReference type="ARBA" id="ARBA00022723"/>
    </source>
</evidence>
<keyword evidence="10" id="KW-1185">Reference proteome</keyword>
<keyword evidence="9" id="KW-0413">Isomerase</keyword>
<dbReference type="RefSeq" id="WP_130418817.1">
    <property type="nucleotide sequence ID" value="NZ_SHKW01000001.1"/>
</dbReference>
<evidence type="ECO:0000313" key="10">
    <source>
        <dbReference type="Proteomes" id="UP000292958"/>
    </source>
</evidence>
<evidence type="ECO:0000313" key="9">
    <source>
        <dbReference type="EMBL" id="RZU40794.1"/>
    </source>
</evidence>
<evidence type="ECO:0000256" key="2">
    <source>
        <dbReference type="ARBA" id="ARBA00006542"/>
    </source>
</evidence>
<dbReference type="AlphaFoldDB" id="A0A4Q7YU24"/>
<feature type="domain" description="Glucose-6-phosphate isomerase prokaryote" evidence="8">
    <location>
        <begin position="21"/>
        <end position="173"/>
    </location>
</feature>
<sequence length="183" mass="20580">MMELDWLGGKIAGEGVLRLSKKIRDLEDVFEDHAAWTSMDPETLVYSVEWTQPTAQDNEGGLFWGVTVIEPGRVGEEFFMTRGHFHAKRDRGEYYTAVQGTGMLLLMDESRSGRWEQMTPGSLHYIPGHTAHRVVNTGQDPLIFWACWASDAGHDYGTIQREGFSHRVIASEGSPRLVPSTQP</sequence>
<dbReference type="GO" id="GO:0004347">
    <property type="term" value="F:glucose-6-phosphate isomerase activity"/>
    <property type="evidence" value="ECO:0007669"/>
    <property type="project" value="UniProtKB-EC"/>
</dbReference>
<dbReference type="PANTHER" id="PTHR35848">
    <property type="entry name" value="OXALATE-BINDING PROTEIN"/>
    <property type="match status" value="1"/>
</dbReference>
<reference evidence="9 10" key="1">
    <citation type="submission" date="2019-02" db="EMBL/GenBank/DDBJ databases">
        <title>Genomic Encyclopedia of Archaeal and Bacterial Type Strains, Phase II (KMG-II): from individual species to whole genera.</title>
        <authorList>
            <person name="Goeker M."/>
        </authorList>
    </citation>
    <scope>NUCLEOTIDE SEQUENCE [LARGE SCALE GENOMIC DNA]</scope>
    <source>
        <strain evidence="9 10">DSM 18101</strain>
    </source>
</reference>
<comment type="similarity">
    <text evidence="2">Belongs to the archaeal-type GPI family.</text>
</comment>
<keyword evidence="6" id="KW-0324">Glycolysis</keyword>
<evidence type="ECO:0000256" key="1">
    <source>
        <dbReference type="ARBA" id="ARBA00004926"/>
    </source>
</evidence>
<dbReference type="InterPro" id="IPR011051">
    <property type="entry name" value="RmlC_Cupin_sf"/>
</dbReference>
<evidence type="ECO:0000256" key="3">
    <source>
        <dbReference type="ARBA" id="ARBA00011952"/>
    </source>
</evidence>
<name>A0A4Q7YU24_9BACT</name>
<dbReference type="Proteomes" id="UP000292958">
    <property type="component" value="Unassembled WGS sequence"/>
</dbReference>
<evidence type="ECO:0000256" key="4">
    <source>
        <dbReference type="ARBA" id="ARBA00022432"/>
    </source>
</evidence>
<dbReference type="GO" id="GO:0006094">
    <property type="term" value="P:gluconeogenesis"/>
    <property type="evidence" value="ECO:0007669"/>
    <property type="project" value="UniProtKB-KW"/>
</dbReference>
<dbReference type="Pfam" id="PF06560">
    <property type="entry name" value="GPI"/>
    <property type="match status" value="1"/>
</dbReference>
<dbReference type="GO" id="GO:0046872">
    <property type="term" value="F:metal ion binding"/>
    <property type="evidence" value="ECO:0007669"/>
    <property type="project" value="UniProtKB-KW"/>
</dbReference>
<accession>A0A4Q7YU24</accession>
<gene>
    <name evidence="9" type="ORF">BDD14_2277</name>
</gene>
<comment type="pathway">
    <text evidence="1">Carbohydrate degradation; glycolysis; D-glyceraldehyde 3-phosphate and glycerone phosphate from D-glucose: step 2/4.</text>
</comment>
<dbReference type="Gene3D" id="2.60.120.10">
    <property type="entry name" value="Jelly Rolls"/>
    <property type="match status" value="1"/>
</dbReference>
<dbReference type="InterPro" id="IPR010551">
    <property type="entry name" value="G6P_isomerase_prok"/>
</dbReference>
<dbReference type="EMBL" id="SHKW01000001">
    <property type="protein sequence ID" value="RZU40794.1"/>
    <property type="molecule type" value="Genomic_DNA"/>
</dbReference>
<evidence type="ECO:0000259" key="8">
    <source>
        <dbReference type="Pfam" id="PF06560"/>
    </source>
</evidence>
<evidence type="ECO:0000256" key="6">
    <source>
        <dbReference type="ARBA" id="ARBA00023152"/>
    </source>
</evidence>
<comment type="catalytic activity">
    <reaction evidence="7">
        <text>alpha-D-glucose 6-phosphate = beta-D-fructose 6-phosphate</text>
        <dbReference type="Rhea" id="RHEA:11816"/>
        <dbReference type="ChEBI" id="CHEBI:57634"/>
        <dbReference type="ChEBI" id="CHEBI:58225"/>
        <dbReference type="EC" id="5.3.1.9"/>
    </reaction>
</comment>
<evidence type="ECO:0000256" key="7">
    <source>
        <dbReference type="ARBA" id="ARBA00029321"/>
    </source>
</evidence>
<dbReference type="PANTHER" id="PTHR35848:SF6">
    <property type="entry name" value="CUPIN TYPE-2 DOMAIN-CONTAINING PROTEIN"/>
    <property type="match status" value="1"/>
</dbReference>
<dbReference type="InterPro" id="IPR014710">
    <property type="entry name" value="RmlC-like_jellyroll"/>
</dbReference>
<organism evidence="9 10">
    <name type="scientific">Edaphobacter modestus</name>
    <dbReference type="NCBI Taxonomy" id="388466"/>
    <lineage>
        <taxon>Bacteria</taxon>
        <taxon>Pseudomonadati</taxon>
        <taxon>Acidobacteriota</taxon>
        <taxon>Terriglobia</taxon>
        <taxon>Terriglobales</taxon>
        <taxon>Acidobacteriaceae</taxon>
        <taxon>Edaphobacter</taxon>
    </lineage>
</organism>
<dbReference type="GO" id="GO:0006096">
    <property type="term" value="P:glycolytic process"/>
    <property type="evidence" value="ECO:0007669"/>
    <property type="project" value="UniProtKB-UniPathway"/>
</dbReference>
<dbReference type="SUPFAM" id="SSF51182">
    <property type="entry name" value="RmlC-like cupins"/>
    <property type="match status" value="1"/>
</dbReference>